<sequence length="182" mass="20680">MKQLTYFPRKSKFSKLLLFFASTFVYSQATDLLVIDSDYSKKEQLLSQVFEVQILYLDSETNPWTDIREVLLAEKSIKTVHLFTDATYKEIRMGGITYNIDTLNDEFELGMLEGLYQGTNIQLLIYNCNLGSNADGLSLIKKISDLSYFNVAAPTKCNSVFTPGLEFDYTAMDLPVNSSILK</sequence>
<protein>
    <submittedName>
        <fullName evidence="1">DUF4347 domain-containing protein</fullName>
    </submittedName>
</protein>
<accession>A0ACC7LPS2</accession>
<organism evidence="1 2">
    <name type="scientific">Meishania litoralis</name>
    <dbReference type="NCBI Taxonomy" id="3434685"/>
    <lineage>
        <taxon>Bacteria</taxon>
        <taxon>Pseudomonadati</taxon>
        <taxon>Bacteroidota</taxon>
        <taxon>Flavobacteriia</taxon>
        <taxon>Flavobacteriales</taxon>
        <taxon>Flavobacteriaceae</taxon>
        <taxon>Meishania</taxon>
    </lineage>
</organism>
<gene>
    <name evidence="1" type="ORF">ACEZ3G_08770</name>
</gene>
<keyword evidence="2" id="KW-1185">Reference proteome</keyword>
<name>A0ACC7LPS2_9FLAO</name>
<evidence type="ECO:0000313" key="1">
    <source>
        <dbReference type="EMBL" id="MFH6603567.1"/>
    </source>
</evidence>
<dbReference type="EMBL" id="JBHFPV010000001">
    <property type="protein sequence ID" value="MFH6603567.1"/>
    <property type="molecule type" value="Genomic_DNA"/>
</dbReference>
<proteinExistence type="predicted"/>
<comment type="caution">
    <text evidence="1">The sequence shown here is derived from an EMBL/GenBank/DDBJ whole genome shotgun (WGS) entry which is preliminary data.</text>
</comment>
<dbReference type="Proteomes" id="UP001595191">
    <property type="component" value="Unassembled WGS sequence"/>
</dbReference>
<evidence type="ECO:0000313" key="2">
    <source>
        <dbReference type="Proteomes" id="UP001595191"/>
    </source>
</evidence>
<reference evidence="1" key="1">
    <citation type="submission" date="2024-09" db="EMBL/GenBank/DDBJ databases">
        <authorList>
            <person name="Liu J."/>
        </authorList>
    </citation>
    <scope>NUCLEOTIDE SEQUENCE</scope>
    <source>
        <strain evidence="1">NBU2967</strain>
    </source>
</reference>